<accession>A0A6L6WV77</accession>
<dbReference type="Proteomes" id="UP000483802">
    <property type="component" value="Unassembled WGS sequence"/>
</dbReference>
<evidence type="ECO:0000256" key="2">
    <source>
        <dbReference type="ARBA" id="ARBA00023027"/>
    </source>
</evidence>
<keyword evidence="2" id="KW-0520">NAD</keyword>
<dbReference type="Gene3D" id="3.50.50.60">
    <property type="entry name" value="FAD/NAD(P)-binding domain"/>
    <property type="match status" value="1"/>
</dbReference>
<dbReference type="InterPro" id="IPR002938">
    <property type="entry name" value="FAD-bd"/>
</dbReference>
<keyword evidence="5" id="KW-1185">Reference proteome</keyword>
<protein>
    <submittedName>
        <fullName evidence="4">NAD(P)-binding protein</fullName>
    </submittedName>
</protein>
<proteinExistence type="predicted"/>
<dbReference type="PANTHER" id="PTHR43476:SF4">
    <property type="entry name" value="BLR0106 PROTEIN"/>
    <property type="match status" value="1"/>
</dbReference>
<dbReference type="RefSeq" id="WP_157165479.1">
    <property type="nucleotide sequence ID" value="NZ_WPNZ01000005.1"/>
</dbReference>
<sequence length="417" mass="44158">MPRAQPAVDVTVVGGGIAGSALAGKLAAHGLDVLVLEKSLLFRDRVRGETLMPWGVAEARRLGLEETLLRAGGSYAGAMVACGDGVSYAQAGDTGIDLSTAIPGIPGPLNVGHPDASTALLEHAAASGAHLVREAQNIRVHPGEPGAVTYEAAGERHQVRSRMIVGADGRHSTTRRQAGISLTTSTPRTYCAGLLLGGLPWPTGENAAATEGDAHYLAFPRRSGLVRTYVFWAAARGNQLRGPDAVQRYLGLLKELPLPAGCDPLSAIPKGPCAVLPMNDSWIGTGVNIPGLVLIGDAAGWSDPLIGQGLSIALRDARSVAEALTADRNWPPDIFHPYHAERSERMRRLRISAHIATELRCTFSDEGRRRRRSWNRTAQRDVRLSGPLLGNLAGPETVPAEAFDASNIGRIIAFGHR</sequence>
<dbReference type="InterPro" id="IPR036188">
    <property type="entry name" value="FAD/NAD-bd_sf"/>
</dbReference>
<evidence type="ECO:0000259" key="3">
    <source>
        <dbReference type="Pfam" id="PF01494"/>
    </source>
</evidence>
<name>A0A6L6WV77_9ACTN</name>
<dbReference type="AlphaFoldDB" id="A0A6L6WV77"/>
<evidence type="ECO:0000313" key="5">
    <source>
        <dbReference type="Proteomes" id="UP000483802"/>
    </source>
</evidence>
<feature type="domain" description="FAD-binding" evidence="3">
    <location>
        <begin position="8"/>
        <end position="348"/>
    </location>
</feature>
<dbReference type="GO" id="GO:0016491">
    <property type="term" value="F:oxidoreductase activity"/>
    <property type="evidence" value="ECO:0007669"/>
    <property type="project" value="UniProtKB-KW"/>
</dbReference>
<evidence type="ECO:0000313" key="4">
    <source>
        <dbReference type="EMBL" id="MVO85459.1"/>
    </source>
</evidence>
<dbReference type="InterPro" id="IPR050631">
    <property type="entry name" value="PheA/TfdB_FAD_monoxygenase"/>
</dbReference>
<dbReference type="EMBL" id="WPNZ01000005">
    <property type="protein sequence ID" value="MVO85459.1"/>
    <property type="molecule type" value="Genomic_DNA"/>
</dbReference>
<organism evidence="4 5">
    <name type="scientific">Streptomyces typhae</name>
    <dbReference type="NCBI Taxonomy" id="2681492"/>
    <lineage>
        <taxon>Bacteria</taxon>
        <taxon>Bacillati</taxon>
        <taxon>Actinomycetota</taxon>
        <taxon>Actinomycetes</taxon>
        <taxon>Kitasatosporales</taxon>
        <taxon>Streptomycetaceae</taxon>
        <taxon>Streptomyces</taxon>
    </lineage>
</organism>
<keyword evidence="1" id="KW-0560">Oxidoreductase</keyword>
<reference evidence="4 5" key="1">
    <citation type="submission" date="2019-11" db="EMBL/GenBank/DDBJ databases">
        <title>Streptomyces typhae sp. nov., a novel endophytic actinomycete isolated from the root of cattail pollen (Typha angustifolia L.).</title>
        <authorList>
            <person name="Peng C."/>
        </authorList>
    </citation>
    <scope>NUCLEOTIDE SEQUENCE [LARGE SCALE GENOMIC DNA]</scope>
    <source>
        <strain evidence="5">p1417</strain>
    </source>
</reference>
<dbReference type="PANTHER" id="PTHR43476">
    <property type="entry name" value="3-(3-HYDROXY-PHENYL)PROPIONATE/3-HYDROXYCINNAMIC ACID HYDROXYLASE"/>
    <property type="match status" value="1"/>
</dbReference>
<evidence type="ECO:0000256" key="1">
    <source>
        <dbReference type="ARBA" id="ARBA00023002"/>
    </source>
</evidence>
<gene>
    <name evidence="4" type="ORF">GPA10_12015</name>
</gene>
<dbReference type="GO" id="GO:0071949">
    <property type="term" value="F:FAD binding"/>
    <property type="evidence" value="ECO:0007669"/>
    <property type="project" value="InterPro"/>
</dbReference>
<dbReference type="PRINTS" id="PR00420">
    <property type="entry name" value="RNGMNOXGNASE"/>
</dbReference>
<dbReference type="SUPFAM" id="SSF51905">
    <property type="entry name" value="FAD/NAD(P)-binding domain"/>
    <property type="match status" value="1"/>
</dbReference>
<dbReference type="Pfam" id="PF01494">
    <property type="entry name" value="FAD_binding_3"/>
    <property type="match status" value="1"/>
</dbReference>
<comment type="caution">
    <text evidence="4">The sequence shown here is derived from an EMBL/GenBank/DDBJ whole genome shotgun (WGS) entry which is preliminary data.</text>
</comment>